<sequence>MSQLPQTGEATRTAPTTAPTGFHDGELAVQRRAGSLGAAARLSGMLAPPDLTGGASGFLAARDLAVLTARDHDGTLWTSPLRGAPGFLDAHDTTLRVHALPAPGDPLAAPGPAPAQQIGLIAIDFATRRRLRVNGTLDALDDTGFTVSVDQAYGNCPQYIQQRRLQPGDGASSGAGAGTGGRHTTLDADDMRLIERADTFFLGTTHPTRGADASHRGGSPGFVRVRPDGLWWPDYPGNNMFNSLGNLAVDDTAALLFVDFATGATLHLSGSADVRWAEPGAPGDDGGTGRRVHFTPRHIVTGEAPLRADAFRAYPRNPRLTA</sequence>
<protein>
    <submittedName>
        <fullName evidence="2">Pyridoxamine 5'-phosphate oxidase family protein</fullName>
    </submittedName>
</protein>
<feature type="compositionally biased region" description="Low complexity" evidence="1">
    <location>
        <begin position="10"/>
        <end position="20"/>
    </location>
</feature>
<dbReference type="SUPFAM" id="SSF50475">
    <property type="entry name" value="FMN-binding split barrel"/>
    <property type="match status" value="1"/>
</dbReference>
<dbReference type="Proteomes" id="UP001614394">
    <property type="component" value="Unassembled WGS sequence"/>
</dbReference>
<dbReference type="PANTHER" id="PTHR42815">
    <property type="entry name" value="FAD-BINDING, PUTATIVE (AFU_ORTHOLOGUE AFUA_6G07600)-RELATED"/>
    <property type="match status" value="1"/>
</dbReference>
<keyword evidence="3" id="KW-1185">Reference proteome</keyword>
<evidence type="ECO:0000256" key="1">
    <source>
        <dbReference type="SAM" id="MobiDB-lite"/>
    </source>
</evidence>
<comment type="caution">
    <text evidence="2">The sequence shown here is derived from an EMBL/GenBank/DDBJ whole genome shotgun (WGS) entry which is preliminary data.</text>
</comment>
<dbReference type="InterPro" id="IPR012349">
    <property type="entry name" value="Split_barrel_FMN-bd"/>
</dbReference>
<feature type="region of interest" description="Disordered" evidence="1">
    <location>
        <begin position="1"/>
        <end position="23"/>
    </location>
</feature>
<gene>
    <name evidence="2" type="ORF">ACIGXA_17640</name>
</gene>
<dbReference type="Gene3D" id="2.30.110.10">
    <property type="entry name" value="Electron Transport, Fmn-binding Protein, Chain A"/>
    <property type="match status" value="1"/>
</dbReference>
<evidence type="ECO:0000313" key="3">
    <source>
        <dbReference type="Proteomes" id="UP001614394"/>
    </source>
</evidence>
<accession>A0ABW8C7E5</accession>
<evidence type="ECO:0000313" key="2">
    <source>
        <dbReference type="EMBL" id="MFI9102343.1"/>
    </source>
</evidence>
<dbReference type="PANTHER" id="PTHR42815:SF2">
    <property type="entry name" value="FAD-BINDING, PUTATIVE (AFU_ORTHOLOGUE AFUA_6G07600)-RELATED"/>
    <property type="match status" value="1"/>
</dbReference>
<dbReference type="EMBL" id="JBITYG010000004">
    <property type="protein sequence ID" value="MFI9102343.1"/>
    <property type="molecule type" value="Genomic_DNA"/>
</dbReference>
<reference evidence="2 3" key="1">
    <citation type="submission" date="2024-10" db="EMBL/GenBank/DDBJ databases">
        <title>The Natural Products Discovery Center: Release of the First 8490 Sequenced Strains for Exploring Actinobacteria Biosynthetic Diversity.</title>
        <authorList>
            <person name="Kalkreuter E."/>
            <person name="Kautsar S.A."/>
            <person name="Yang D."/>
            <person name="Bader C.D."/>
            <person name="Teijaro C.N."/>
            <person name="Fluegel L."/>
            <person name="Davis C.M."/>
            <person name="Simpson J.R."/>
            <person name="Lauterbach L."/>
            <person name="Steele A.D."/>
            <person name="Gui C."/>
            <person name="Meng S."/>
            <person name="Li G."/>
            <person name="Viehrig K."/>
            <person name="Ye F."/>
            <person name="Su P."/>
            <person name="Kiefer A.F."/>
            <person name="Nichols A."/>
            <person name="Cepeda A.J."/>
            <person name="Yan W."/>
            <person name="Fan B."/>
            <person name="Jiang Y."/>
            <person name="Adhikari A."/>
            <person name="Zheng C.-J."/>
            <person name="Schuster L."/>
            <person name="Cowan T.M."/>
            <person name="Smanski M.J."/>
            <person name="Chevrette M.G."/>
            <person name="De Carvalho L.P.S."/>
            <person name="Shen B."/>
        </authorList>
    </citation>
    <scope>NUCLEOTIDE SEQUENCE [LARGE SCALE GENOMIC DNA]</scope>
    <source>
        <strain evidence="2 3">NPDC053399</strain>
    </source>
</reference>
<proteinExistence type="predicted"/>
<name>A0ABW8C7E5_9ACTN</name>
<feature type="region of interest" description="Disordered" evidence="1">
    <location>
        <begin position="165"/>
        <end position="187"/>
    </location>
</feature>
<feature type="compositionally biased region" description="Gly residues" evidence="1">
    <location>
        <begin position="171"/>
        <end position="181"/>
    </location>
</feature>
<organism evidence="2 3">
    <name type="scientific">Streptomyces fildesensis</name>
    <dbReference type="NCBI Taxonomy" id="375757"/>
    <lineage>
        <taxon>Bacteria</taxon>
        <taxon>Bacillati</taxon>
        <taxon>Actinomycetota</taxon>
        <taxon>Actinomycetes</taxon>
        <taxon>Kitasatosporales</taxon>
        <taxon>Streptomycetaceae</taxon>
        <taxon>Streptomyces</taxon>
    </lineage>
</organism>
<dbReference type="RefSeq" id="WP_399649845.1">
    <property type="nucleotide sequence ID" value="NZ_JBITYG010000004.1"/>
</dbReference>